<dbReference type="Gene3D" id="3.30.379.10">
    <property type="entry name" value="Chitobiase/beta-hexosaminidase domain 2-like"/>
    <property type="match status" value="1"/>
</dbReference>
<feature type="chain" id="PRO_5044232704" evidence="2">
    <location>
        <begin position="21"/>
        <end position="717"/>
    </location>
</feature>
<evidence type="ECO:0000256" key="2">
    <source>
        <dbReference type="SAM" id="SignalP"/>
    </source>
</evidence>
<evidence type="ECO:0000256" key="1">
    <source>
        <dbReference type="ARBA" id="ARBA00022801"/>
    </source>
</evidence>
<feature type="domain" description="Alpha-N-acetylglucosaminidase C-terminal" evidence="5">
    <location>
        <begin position="469"/>
        <end position="693"/>
    </location>
</feature>
<evidence type="ECO:0000259" key="4">
    <source>
        <dbReference type="Pfam" id="PF12971"/>
    </source>
</evidence>
<feature type="signal peptide" evidence="2">
    <location>
        <begin position="1"/>
        <end position="20"/>
    </location>
</feature>
<evidence type="ECO:0000259" key="5">
    <source>
        <dbReference type="Pfam" id="PF12972"/>
    </source>
</evidence>
<keyword evidence="1" id="KW-0378">Hydrolase</keyword>
<name>A0AB33J079_9BACT</name>
<dbReference type="GO" id="GO:0005975">
    <property type="term" value="P:carbohydrate metabolic process"/>
    <property type="evidence" value="ECO:0007669"/>
    <property type="project" value="UniProtKB-ARBA"/>
</dbReference>
<dbReference type="Pfam" id="PF05089">
    <property type="entry name" value="NAGLU"/>
    <property type="match status" value="1"/>
</dbReference>
<dbReference type="InterPro" id="IPR007781">
    <property type="entry name" value="NAGLU"/>
</dbReference>
<feature type="domain" description="Alpha-N-acetylglucosaminidase N-terminal" evidence="4">
    <location>
        <begin position="23"/>
        <end position="101"/>
    </location>
</feature>
<dbReference type="EMBL" id="AP035785">
    <property type="protein sequence ID" value="BFO71700.1"/>
    <property type="molecule type" value="Genomic_DNA"/>
</dbReference>
<keyword evidence="2" id="KW-0732">Signal</keyword>
<feature type="domain" description="Alpha-N-acetylglucosaminidase tim-barrel" evidence="3">
    <location>
        <begin position="117"/>
        <end position="460"/>
    </location>
</feature>
<dbReference type="Pfam" id="PF12972">
    <property type="entry name" value="NAGLU_C"/>
    <property type="match status" value="1"/>
</dbReference>
<dbReference type="InterPro" id="IPR029018">
    <property type="entry name" value="Hex-like_dom2"/>
</dbReference>
<evidence type="ECO:0000313" key="6">
    <source>
        <dbReference type="EMBL" id="BFO71700.1"/>
    </source>
</evidence>
<dbReference type="Pfam" id="PF12971">
    <property type="entry name" value="NAGLU_N"/>
    <property type="match status" value="1"/>
</dbReference>
<evidence type="ECO:0000259" key="3">
    <source>
        <dbReference type="Pfam" id="PF05089"/>
    </source>
</evidence>
<reference evidence="6" key="1">
    <citation type="submission" date="2024-07" db="EMBL/GenBank/DDBJ databases">
        <title>Complete genome sequence of Prevotella sp. YM-2024 GTC17253.</title>
        <authorList>
            <person name="Hayashi M."/>
            <person name="Muto Y."/>
            <person name="Tanaka K."/>
            <person name="Niwa H."/>
        </authorList>
    </citation>
    <scope>NUCLEOTIDE SEQUENCE</scope>
    <source>
        <strain evidence="6">GTC17253</strain>
    </source>
</reference>
<dbReference type="InterPro" id="IPR024733">
    <property type="entry name" value="NAGLU_tim-barrel"/>
</dbReference>
<accession>A0AB33J079</accession>
<sequence length="717" mass="82229">MRKTFFFLLLLVSLSGWGQAEKEAAAVIKRFAGRELSLNLSLSLKPIGGCDQFETSVSGGKLTVKGSSGVALCRGFYEYVRQNKAGIFTWTGKRFDLPQRLGDLSPQRKVSPFKHHYYMNVVTYGYTTPYWDWARWEEELDWMALHGIDMPLMLVANEAIYVRVLRRLGMQERDINSYFVGPAHLPWMRMGNISGIDGPLSTSWHSNQVKLAHKILGRMRSLGMKPICPAFAGFVPKALQQLFPKARITETSWSDGAFHNWMLASDEPLFHRMGKMFIEEWEKEFGKNTYYLADSFNEMQLPFDKGEDAKKHQMLANYGEKIYAAIAAANPNAVWTIQGWMFGYQRDIWDNASMKALLSKVPDDKMLILDMAEDYNHHYWKNGANWDVFEGFHNKPWVYSVIPNMGGKTAFTGNLEFYANGRLKALKSPHKGRLEGYGTAPEGLENNEVIYELVTDGGWTAEPIDLAQWLADYSVCRYGKQHDDVAVYWKNMCGSVYGSFTDHPRYNWQFRPGLKQKGSVYINDSLFTGIEAFASATSELGVSPLYRADLAELTALYAGAKMELLTQKIAQAYLRGEWEKGNELERTFTHIALTTDSLLDTHPILRMDRWVGFAKQAAGSDKKLIAQYERNAKRIVTIWGPPVDDYSARIWSGLIRSYYLPRWQHYFESLKTKKPFDFQKWELQWVERADNLGARRPVKDVTATCIRLIDLCKQMNR</sequence>
<dbReference type="Gene3D" id="3.20.20.80">
    <property type="entry name" value="Glycosidases"/>
    <property type="match status" value="1"/>
</dbReference>
<proteinExistence type="predicted"/>
<dbReference type="InterPro" id="IPR024732">
    <property type="entry name" value="NAGLU_C"/>
</dbReference>
<protein>
    <submittedName>
        <fullName evidence="6">Alpha-N-acetylglucosaminidase</fullName>
    </submittedName>
</protein>
<dbReference type="GO" id="GO:0016787">
    <property type="term" value="F:hydrolase activity"/>
    <property type="evidence" value="ECO:0007669"/>
    <property type="project" value="UniProtKB-KW"/>
</dbReference>
<dbReference type="InterPro" id="IPR024240">
    <property type="entry name" value="NAGLU_N"/>
</dbReference>
<dbReference type="Gene3D" id="1.20.120.670">
    <property type="entry name" value="N-acetyl-b-d-glucoasminidase"/>
    <property type="match status" value="1"/>
</dbReference>
<gene>
    <name evidence="6" type="ORF">GTC17253_16660</name>
</gene>
<dbReference type="PANTHER" id="PTHR12872">
    <property type="entry name" value="ALPHA-N-ACETYLGLUCOSAMINIDASE"/>
    <property type="match status" value="1"/>
</dbReference>
<dbReference type="AlphaFoldDB" id="A0AB33J079"/>
<organism evidence="6">
    <name type="scientific">Prevotella sp. GTC17253</name>
    <dbReference type="NCBI Taxonomy" id="3236793"/>
    <lineage>
        <taxon>Bacteria</taxon>
        <taxon>Pseudomonadati</taxon>
        <taxon>Bacteroidota</taxon>
        <taxon>Bacteroidia</taxon>
        <taxon>Bacteroidales</taxon>
        <taxon>Prevotellaceae</taxon>
        <taxon>Prevotella</taxon>
    </lineage>
</organism>
<dbReference type="PANTHER" id="PTHR12872:SF1">
    <property type="entry name" value="ALPHA-N-ACETYLGLUCOSAMINIDASE"/>
    <property type="match status" value="1"/>
</dbReference>